<proteinExistence type="predicted"/>
<evidence type="ECO:0000256" key="1">
    <source>
        <dbReference type="SAM" id="SignalP"/>
    </source>
</evidence>
<evidence type="ECO:0000313" key="3">
    <source>
        <dbReference type="Proteomes" id="UP001229421"/>
    </source>
</evidence>
<feature type="chain" id="PRO_5042023985" evidence="1">
    <location>
        <begin position="30"/>
        <end position="86"/>
    </location>
</feature>
<dbReference type="AlphaFoldDB" id="A0AAD8KE09"/>
<evidence type="ECO:0000313" key="2">
    <source>
        <dbReference type="EMBL" id="KAK1419858.1"/>
    </source>
</evidence>
<dbReference type="EMBL" id="JAUHHV010000007">
    <property type="protein sequence ID" value="KAK1419858.1"/>
    <property type="molecule type" value="Genomic_DNA"/>
</dbReference>
<accession>A0AAD8KE09</accession>
<gene>
    <name evidence="2" type="ORF">QVD17_29244</name>
</gene>
<comment type="caution">
    <text evidence="2">The sequence shown here is derived from an EMBL/GenBank/DDBJ whole genome shotgun (WGS) entry which is preliminary data.</text>
</comment>
<keyword evidence="3" id="KW-1185">Reference proteome</keyword>
<reference evidence="2" key="1">
    <citation type="journal article" date="2023" name="bioRxiv">
        <title>Improved chromosome-level genome assembly for marigold (Tagetes erecta).</title>
        <authorList>
            <person name="Jiang F."/>
            <person name="Yuan L."/>
            <person name="Wang S."/>
            <person name="Wang H."/>
            <person name="Xu D."/>
            <person name="Wang A."/>
            <person name="Fan W."/>
        </authorList>
    </citation>
    <scope>NUCLEOTIDE SEQUENCE</scope>
    <source>
        <strain evidence="2">WSJ</strain>
        <tissue evidence="2">Leaf</tissue>
    </source>
</reference>
<keyword evidence="1" id="KW-0732">Signal</keyword>
<sequence length="86" mass="9578">MSSMGLRRHRVFLLVLVTIMMLLTTGTRASRVLKVDRGIFGNDGLWYSRLPRGPVPPSGPSPCHNMVDPYAQSQFVSPHDQTIICP</sequence>
<protein>
    <submittedName>
        <fullName evidence="2">Uncharacterized protein</fullName>
    </submittedName>
</protein>
<feature type="signal peptide" evidence="1">
    <location>
        <begin position="1"/>
        <end position="29"/>
    </location>
</feature>
<organism evidence="2 3">
    <name type="scientific">Tagetes erecta</name>
    <name type="common">African marigold</name>
    <dbReference type="NCBI Taxonomy" id="13708"/>
    <lineage>
        <taxon>Eukaryota</taxon>
        <taxon>Viridiplantae</taxon>
        <taxon>Streptophyta</taxon>
        <taxon>Embryophyta</taxon>
        <taxon>Tracheophyta</taxon>
        <taxon>Spermatophyta</taxon>
        <taxon>Magnoliopsida</taxon>
        <taxon>eudicotyledons</taxon>
        <taxon>Gunneridae</taxon>
        <taxon>Pentapetalae</taxon>
        <taxon>asterids</taxon>
        <taxon>campanulids</taxon>
        <taxon>Asterales</taxon>
        <taxon>Asteraceae</taxon>
        <taxon>Asteroideae</taxon>
        <taxon>Heliantheae alliance</taxon>
        <taxon>Tageteae</taxon>
        <taxon>Tagetes</taxon>
    </lineage>
</organism>
<name>A0AAD8KE09_TARER</name>
<dbReference type="Proteomes" id="UP001229421">
    <property type="component" value="Unassembled WGS sequence"/>
</dbReference>